<dbReference type="OrthoDB" id="9815602at2"/>
<evidence type="ECO:0000313" key="4">
    <source>
        <dbReference type="EMBL" id="OAZ74544.1"/>
    </source>
</evidence>
<dbReference type="eggNOG" id="COG0715">
    <property type="taxonomic scope" value="Bacteria"/>
</dbReference>
<comment type="caution">
    <text evidence="4">The sequence shown here is derived from an EMBL/GenBank/DDBJ whole genome shotgun (WGS) entry which is preliminary data.</text>
</comment>
<dbReference type="AlphaFoldDB" id="A0A1A0DHH3"/>
<dbReference type="PANTHER" id="PTHR30024">
    <property type="entry name" value="ALIPHATIC SULFONATES-BINDING PROTEIN-RELATED"/>
    <property type="match status" value="1"/>
</dbReference>
<dbReference type="PATRIC" id="fig|438.15.peg.664"/>
<dbReference type="SUPFAM" id="SSF53850">
    <property type="entry name" value="Periplasmic binding protein-like II"/>
    <property type="match status" value="1"/>
</dbReference>
<evidence type="ECO:0000256" key="1">
    <source>
        <dbReference type="ARBA" id="ARBA00004418"/>
    </source>
</evidence>
<dbReference type="Pfam" id="PF09084">
    <property type="entry name" value="NMT1"/>
    <property type="match status" value="1"/>
</dbReference>
<evidence type="ECO:0000313" key="5">
    <source>
        <dbReference type="Proteomes" id="UP000093796"/>
    </source>
</evidence>
<dbReference type="InterPro" id="IPR015168">
    <property type="entry name" value="SsuA/THI5"/>
</dbReference>
<dbReference type="GO" id="GO:0042597">
    <property type="term" value="C:periplasmic space"/>
    <property type="evidence" value="ECO:0007669"/>
    <property type="project" value="UniProtKB-SubCell"/>
</dbReference>
<keyword evidence="3" id="KW-0732">Signal</keyword>
<dbReference type="GeneID" id="84441624"/>
<sequence>MRLLSPLRKALLAGVCAAATFVSASASAATLKIGYSDWPGWVAWQVAIDKGWLKEAGVDADFQWFDYSASLDAFSAHKLDAVMATNGDALVTGANGHKGEMILVTDYSDGNDMVVAQPGITDMQGLKGKSVAVEEGLVDHLLLLKGLEKAGMSEKDVKLVNTKTNETPQVLASGEVAAVAAWQPNAGQALHMVPGARPVFTSHEAPGLIYDTIVVDPQSLHDNRDQWQRLVGVWDHVVTYINDPKTQPDALRIMATRTGVSPDTYKRFLKGTHLLTLSDDKSVFTKKDGLDSLYGSSAISDAFNVRYGVYKTPQNVDSYIDPSFVNAVVK</sequence>
<dbReference type="CDD" id="cd13563">
    <property type="entry name" value="PBP2_SsuA_like_6"/>
    <property type="match status" value="1"/>
</dbReference>
<evidence type="ECO:0000256" key="3">
    <source>
        <dbReference type="ARBA" id="ARBA00022729"/>
    </source>
</evidence>
<comment type="subcellular location">
    <subcellularLocation>
        <location evidence="1">Periplasm</location>
    </subcellularLocation>
</comment>
<dbReference type="Gene3D" id="3.40.190.10">
    <property type="entry name" value="Periplasmic binding protein-like II"/>
    <property type="match status" value="2"/>
</dbReference>
<accession>A0A1A0DHH3</accession>
<proteinExistence type="inferred from homology"/>
<protein>
    <submittedName>
        <fullName evidence="4">Putative aliphatic sulfonates-binding protein</fullName>
    </submittedName>
</protein>
<dbReference type="EMBL" id="LYUD01000056">
    <property type="protein sequence ID" value="OAZ74544.1"/>
    <property type="molecule type" value="Genomic_DNA"/>
</dbReference>
<comment type="similarity">
    <text evidence="2">Belongs to the bacterial solute-binding protein SsuA/TauA family.</text>
</comment>
<evidence type="ECO:0000256" key="2">
    <source>
        <dbReference type="ARBA" id="ARBA00010742"/>
    </source>
</evidence>
<organism evidence="4 5">
    <name type="scientific">Acetobacter pasteurianus</name>
    <name type="common">Acetobacter turbidans</name>
    <dbReference type="NCBI Taxonomy" id="438"/>
    <lineage>
        <taxon>Bacteria</taxon>
        <taxon>Pseudomonadati</taxon>
        <taxon>Pseudomonadota</taxon>
        <taxon>Alphaproteobacteria</taxon>
        <taxon>Acetobacterales</taxon>
        <taxon>Acetobacteraceae</taxon>
        <taxon>Acetobacter</taxon>
    </lineage>
</organism>
<reference evidence="4 5" key="1">
    <citation type="submission" date="2016-05" db="EMBL/GenBank/DDBJ databases">
        <title>Genome sequencing of Acetobacter pasteurianus strain SRCM100623.</title>
        <authorList>
            <person name="Song Y.R."/>
        </authorList>
    </citation>
    <scope>NUCLEOTIDE SEQUENCE [LARGE SCALE GENOMIC DNA]</scope>
    <source>
        <strain evidence="4 5">SRCM100623</strain>
    </source>
</reference>
<dbReference type="Proteomes" id="UP000093796">
    <property type="component" value="Unassembled WGS sequence"/>
</dbReference>
<dbReference type="RefSeq" id="WP_003630179.1">
    <property type="nucleotide sequence ID" value="NZ_CP039846.2"/>
</dbReference>
<name>A0A1A0DHH3_ACEPA</name>
<dbReference type="PANTHER" id="PTHR30024:SF47">
    <property type="entry name" value="TAURINE-BINDING PERIPLASMIC PROTEIN"/>
    <property type="match status" value="1"/>
</dbReference>
<gene>
    <name evidence="4" type="ORF">SRCM100623_00581</name>
</gene>